<keyword evidence="6" id="KW-0328">Glycosyltransferase</keyword>
<evidence type="ECO:0000256" key="8">
    <source>
        <dbReference type="ARBA" id="ARBA00022741"/>
    </source>
</evidence>
<dbReference type="EMBL" id="LAEV01000677">
    <property type="protein sequence ID" value="KKA29788.1"/>
    <property type="molecule type" value="Genomic_DNA"/>
</dbReference>
<evidence type="ECO:0000313" key="12">
    <source>
        <dbReference type="EMBL" id="KKA30738.1"/>
    </source>
</evidence>
<dbReference type="GO" id="GO:0005525">
    <property type="term" value="F:GTP binding"/>
    <property type="evidence" value="ECO:0007669"/>
    <property type="project" value="UniProtKB-KW"/>
</dbReference>
<dbReference type="Pfam" id="PF14681">
    <property type="entry name" value="UPRTase"/>
    <property type="match status" value="1"/>
</dbReference>
<dbReference type="EMBL" id="LAEV01000286">
    <property type="protein sequence ID" value="KKA30738.1"/>
    <property type="molecule type" value="Genomic_DNA"/>
</dbReference>
<dbReference type="SUPFAM" id="SSF53271">
    <property type="entry name" value="PRTase-like"/>
    <property type="match status" value="1"/>
</dbReference>
<evidence type="ECO:0000313" key="13">
    <source>
        <dbReference type="Proteomes" id="UP000033483"/>
    </source>
</evidence>
<dbReference type="PANTHER" id="PTHR32315:SF4">
    <property type="entry name" value="URACIL PHOSPHORIBOSYLTRANSFERASE, CHLOROPLASTIC"/>
    <property type="match status" value="1"/>
</dbReference>
<comment type="pathway">
    <text evidence="2">Pyrimidine metabolism; UMP biosynthesis via salvage pathway; UMP from uracil: step 1/1.</text>
</comment>
<keyword evidence="9" id="KW-0342">GTP-binding</keyword>
<dbReference type="OrthoDB" id="10257085at2759"/>
<evidence type="ECO:0000256" key="7">
    <source>
        <dbReference type="ARBA" id="ARBA00022679"/>
    </source>
</evidence>
<dbReference type="GO" id="GO:0004845">
    <property type="term" value="F:uracil phosphoribosyltransferase activity"/>
    <property type="evidence" value="ECO:0007669"/>
    <property type="project" value="UniProtKB-EC"/>
</dbReference>
<dbReference type="InterPro" id="IPR000836">
    <property type="entry name" value="PRTase_dom"/>
</dbReference>
<dbReference type="EC" id="2.4.2.9" evidence="4"/>
<evidence type="ECO:0000256" key="6">
    <source>
        <dbReference type="ARBA" id="ARBA00022676"/>
    </source>
</evidence>
<name>A0A0F4ZIV0_9PEZI</name>
<protein>
    <recommendedName>
        <fullName evidence="4">uracil phosphoribosyltransferase</fullName>
        <ecNumber evidence="4">2.4.2.9</ecNumber>
    </recommendedName>
</protein>
<comment type="caution">
    <text evidence="11">The sequence shown here is derived from an EMBL/GenBank/DDBJ whole genome shotgun (WGS) entry which is preliminary data.</text>
</comment>
<evidence type="ECO:0000256" key="2">
    <source>
        <dbReference type="ARBA" id="ARBA00005180"/>
    </source>
</evidence>
<dbReference type="PANTHER" id="PTHR32315">
    <property type="entry name" value="ADENINE PHOSPHORIBOSYLTRANSFERASE"/>
    <property type="match status" value="1"/>
</dbReference>
<dbReference type="Proteomes" id="UP000033483">
    <property type="component" value="Unassembled WGS sequence"/>
</dbReference>
<evidence type="ECO:0000256" key="3">
    <source>
        <dbReference type="ARBA" id="ARBA00009516"/>
    </source>
</evidence>
<sequence>MTPNTFVLSDPAFAPLLATLRDRSLRPAAVRATVSAMTSLLAQEAATTPVAPGEKVAVIVILRSGLAMSDAFTAALPADADTVVYHLGLFREKHTLQPVEYYNKLPRKPQNIKHAYVLDPLVATGGTARAAINILKDWGIESVTFACLLASQAGLEAATSAWPENTRFVVGHVDSSLDDKGYVQPGVGDIGDRLFGTTE</sequence>
<evidence type="ECO:0000256" key="5">
    <source>
        <dbReference type="ARBA" id="ARBA00022533"/>
    </source>
</evidence>
<comment type="cofactor">
    <cofactor evidence="1">
        <name>Mg(2+)</name>
        <dbReference type="ChEBI" id="CHEBI:18420"/>
    </cofactor>
</comment>
<keyword evidence="5" id="KW-0021">Allosteric enzyme</keyword>
<evidence type="ECO:0000313" key="11">
    <source>
        <dbReference type="EMBL" id="KKA29788.1"/>
    </source>
</evidence>
<feature type="domain" description="Phosphoribosyltransferase" evidence="10">
    <location>
        <begin position="51"/>
        <end position="197"/>
    </location>
</feature>
<dbReference type="NCBIfam" id="NF001097">
    <property type="entry name" value="PRK00129.1"/>
    <property type="match status" value="1"/>
</dbReference>
<keyword evidence="8" id="KW-0547">Nucleotide-binding</keyword>
<gene>
    <name evidence="12" type="ORF">TD95_003506</name>
    <name evidence="11" type="ORF">TD95_004811</name>
</gene>
<dbReference type="Gene3D" id="3.40.50.2020">
    <property type="match status" value="1"/>
</dbReference>
<dbReference type="InterPro" id="IPR050054">
    <property type="entry name" value="UPRTase/APRTase"/>
</dbReference>
<evidence type="ECO:0000256" key="9">
    <source>
        <dbReference type="ARBA" id="ARBA00023134"/>
    </source>
</evidence>
<evidence type="ECO:0000259" key="10">
    <source>
        <dbReference type="Pfam" id="PF14681"/>
    </source>
</evidence>
<evidence type="ECO:0000256" key="4">
    <source>
        <dbReference type="ARBA" id="ARBA00011894"/>
    </source>
</evidence>
<dbReference type="InterPro" id="IPR029057">
    <property type="entry name" value="PRTase-like"/>
</dbReference>
<dbReference type="AlphaFoldDB" id="A0A0F4ZIV0"/>
<evidence type="ECO:0000256" key="1">
    <source>
        <dbReference type="ARBA" id="ARBA00001946"/>
    </source>
</evidence>
<proteinExistence type="inferred from homology"/>
<organism evidence="11 13">
    <name type="scientific">Thielaviopsis punctulata</name>
    <dbReference type="NCBI Taxonomy" id="72032"/>
    <lineage>
        <taxon>Eukaryota</taxon>
        <taxon>Fungi</taxon>
        <taxon>Dikarya</taxon>
        <taxon>Ascomycota</taxon>
        <taxon>Pezizomycotina</taxon>
        <taxon>Sordariomycetes</taxon>
        <taxon>Hypocreomycetidae</taxon>
        <taxon>Microascales</taxon>
        <taxon>Ceratocystidaceae</taxon>
        <taxon>Thielaviopsis</taxon>
    </lineage>
</organism>
<accession>A0A0F4ZIV0</accession>
<comment type="similarity">
    <text evidence="3">Belongs to the UPRTase family.</text>
</comment>
<keyword evidence="13" id="KW-1185">Reference proteome</keyword>
<dbReference type="CDD" id="cd06223">
    <property type="entry name" value="PRTases_typeI"/>
    <property type="match status" value="1"/>
</dbReference>
<keyword evidence="7" id="KW-0808">Transferase</keyword>
<reference evidence="11 13" key="1">
    <citation type="submission" date="2015-03" db="EMBL/GenBank/DDBJ databases">
        <authorList>
            <person name="Radwan O."/>
            <person name="Al-Naeli F.A."/>
            <person name="Rendon G.A."/>
            <person name="Fields C."/>
        </authorList>
    </citation>
    <scope>NUCLEOTIDE SEQUENCE [LARGE SCALE GENOMIC DNA]</scope>
    <source>
        <strain evidence="11">CR-DP1</strain>
    </source>
</reference>